<name>A0A3B0N4W4_THEAN</name>
<evidence type="ECO:0000313" key="1">
    <source>
        <dbReference type="EMBL" id="SVP92789.1"/>
    </source>
</evidence>
<accession>A0A3B0N4W4</accession>
<dbReference type="AlphaFoldDB" id="A0A3B0N4W4"/>
<dbReference type="EMBL" id="UIVS01000003">
    <property type="protein sequence ID" value="SVP92789.1"/>
    <property type="molecule type" value="Genomic_DNA"/>
</dbReference>
<organism evidence="1">
    <name type="scientific">Theileria annulata</name>
    <dbReference type="NCBI Taxonomy" id="5874"/>
    <lineage>
        <taxon>Eukaryota</taxon>
        <taxon>Sar</taxon>
        <taxon>Alveolata</taxon>
        <taxon>Apicomplexa</taxon>
        <taxon>Aconoidasida</taxon>
        <taxon>Piroplasmida</taxon>
        <taxon>Theileriidae</taxon>
        <taxon>Theileria</taxon>
    </lineage>
</organism>
<reference evidence="1" key="1">
    <citation type="submission" date="2018-07" db="EMBL/GenBank/DDBJ databases">
        <authorList>
            <person name="Quirk P.G."/>
            <person name="Krulwich T.A."/>
        </authorList>
    </citation>
    <scope>NUCLEOTIDE SEQUENCE</scope>
    <source>
        <strain evidence="1">Anand</strain>
    </source>
</reference>
<protein>
    <submittedName>
        <fullName evidence="1">Uncharacterized protein</fullName>
    </submittedName>
</protein>
<proteinExistence type="predicted"/>
<sequence>MKKRKLLLNKPLIDYQVGSEIKNSSLSNVIKTTKNVLLSQGYRRKNQKNQNNNHLKSIITSHKEVQNPLSKILFNDDKYQLMKLFYNSFRDKFDKKENFGYISKNNAVILQNYRDLFKKTLDSDLHIFNSDQVRIRWFLVNCKSGNSGFSKRLSQLIDYDEMGSSVDEKISFLLLQPTFLVNDILITKSFLIIY</sequence>
<dbReference type="VEuPathDB" id="PiroplasmaDB:TA04610"/>
<gene>
    <name evidence="1" type="ORF">TAV_000258700</name>
</gene>